<dbReference type="OrthoDB" id="9801795at2"/>
<dbReference type="EMBL" id="CP003360">
    <property type="protein sequence ID" value="AFM28149.1"/>
    <property type="molecule type" value="Genomic_DNA"/>
</dbReference>
<dbReference type="STRING" id="706587.Desti_4397"/>
<dbReference type="Gene3D" id="3.30.750.70">
    <property type="entry name" value="4-hydroxybutyrate coenzyme like domains"/>
    <property type="match status" value="1"/>
</dbReference>
<evidence type="ECO:0000313" key="4">
    <source>
        <dbReference type="EMBL" id="AFM27029.1"/>
    </source>
</evidence>
<sequence>MELWKEKYSSKIVDAKEAVSHLKNGDRVYLGSLCSEPGMIIDALRSSHLDDIEIIQFMHGRRAESLTKAQPTRFRMKSFFIGGDLAEPSVSDYVPLYHSQIPGFFRNRRIPIDVAIVQVSSPDRFGRFSLGLSVDVTLAALESARVVIAQVNPRIPRTRGDTVIVGDRIDFIVVAEDDLFEFSQDVFSDSASVIGRYCAELVEDGAILQFGFAGAPRGLTNHLKDRRNLGVHSEIYTDGFMELTEAGVITNETKKLYRGKSLATCCIGSSKLYDFIHDNDLVELYPSDMILRPGFIGLNDRVTAINLAVEIDLRGQIRQGRSAANYIKGSGGDRDFMRGANLSNGGRSIICLRSISPESGKSSLVPAFEPRSAVLMNTGEANFIVTEYGTAYLGGKSIRERALAIIEIAHPDHRDHLMEEARKLGYVGKNQFPFRTVSHELRERVRMDRTFKGDLVGRVRVIKPTDESMMRDLFYHLSERAVYFRYFGRRKSMPHDNLQKYVNLRDEDGLSIVVTIGPREDRRIIAEARYMFEKDNPFPEVAFMVDEKYHGRGIATFLLNYLTEIAQERGVPGFKADVLVSNLPMQDIFNRVPYVTEKTADIGILSYKWRFDQLKKPENTDTHGSVPVIPSGDDN</sequence>
<evidence type="ECO:0000256" key="2">
    <source>
        <dbReference type="ARBA" id="ARBA00022679"/>
    </source>
</evidence>
<keyword evidence="6" id="KW-1185">Reference proteome</keyword>
<reference evidence="5" key="1">
    <citation type="submission" date="2012-06" db="EMBL/GenBank/DDBJ databases">
        <title>Complete sequence of chromosome of Desulfomonile tiedjei DSM 6799.</title>
        <authorList>
            <consortium name="US DOE Joint Genome Institute (JGI-PGF)"/>
            <person name="Lucas S."/>
            <person name="Copeland A."/>
            <person name="Lapidus A."/>
            <person name="Glavina del Rio T."/>
            <person name="Dalin E."/>
            <person name="Tice H."/>
            <person name="Bruce D."/>
            <person name="Goodwin L."/>
            <person name="Pitluck S."/>
            <person name="Peters L."/>
            <person name="Ovchinnikova G."/>
            <person name="Zeytun A."/>
            <person name="Lu M."/>
            <person name="Kyrpides N."/>
            <person name="Mavromatis K."/>
            <person name="Ivanova N."/>
            <person name="Brettin T."/>
            <person name="Detter J.C."/>
            <person name="Han C."/>
            <person name="Larimer F."/>
            <person name="Land M."/>
            <person name="Hauser L."/>
            <person name="Markowitz V."/>
            <person name="Cheng J.-F."/>
            <person name="Hugenholtz P."/>
            <person name="Woyke T."/>
            <person name="Wu D."/>
            <person name="Spring S."/>
            <person name="Schroeder M."/>
            <person name="Brambilla E."/>
            <person name="Klenk H.-P."/>
            <person name="Eisen J.A."/>
        </authorList>
    </citation>
    <scope>NUCLEOTIDE SEQUENCE</scope>
    <source>
        <strain evidence="5">DSM 6799</strain>
    </source>
</reference>
<comment type="similarity">
    <text evidence="1">Belongs to the acetyl-CoA hydrolase/transferase family.</text>
</comment>
<evidence type="ECO:0000313" key="6">
    <source>
        <dbReference type="Proteomes" id="UP000006055"/>
    </source>
</evidence>
<feature type="domain" description="N-acetyltransferase" evidence="3">
    <location>
        <begin position="457"/>
        <end position="619"/>
    </location>
</feature>
<dbReference type="InterPro" id="IPR038460">
    <property type="entry name" value="AcetylCoA_hyd_C_sf"/>
</dbReference>
<dbReference type="InterPro" id="IPR037171">
    <property type="entry name" value="NagB/RpiA_transferase-like"/>
</dbReference>
<dbReference type="Pfam" id="PF02550">
    <property type="entry name" value="AcetylCoA_hydro"/>
    <property type="match status" value="1"/>
</dbReference>
<dbReference type="PANTHER" id="PTHR21432:SF20">
    <property type="entry name" value="ACETYL-COA HYDROLASE"/>
    <property type="match status" value="1"/>
</dbReference>
<dbReference type="EMBL" id="CP003360">
    <property type="protein sequence ID" value="AFM27029.1"/>
    <property type="molecule type" value="Genomic_DNA"/>
</dbReference>
<dbReference type="Gene3D" id="3.40.630.30">
    <property type="match status" value="1"/>
</dbReference>
<evidence type="ECO:0000256" key="1">
    <source>
        <dbReference type="ARBA" id="ARBA00009632"/>
    </source>
</evidence>
<dbReference type="AlphaFoldDB" id="I4CF08"/>
<keyword evidence="2" id="KW-0808">Transferase</keyword>
<evidence type="ECO:0000259" key="3">
    <source>
        <dbReference type="PROSITE" id="PS51186"/>
    </source>
</evidence>
<dbReference type="Gene3D" id="3.40.1080.10">
    <property type="entry name" value="Glutaconate Coenzyme A-transferase"/>
    <property type="match status" value="1"/>
</dbReference>
<protein>
    <submittedName>
        <fullName evidence="5">Acetyl-CoA hydrolase</fullName>
    </submittedName>
</protein>
<dbReference type="Proteomes" id="UP000006055">
    <property type="component" value="Chromosome"/>
</dbReference>
<dbReference type="KEGG" id="dti:Desti_5568"/>
<evidence type="ECO:0000313" key="5">
    <source>
        <dbReference type="EMBL" id="AFM28149.1"/>
    </source>
</evidence>
<dbReference type="HOGENOM" id="CLU_030703_1_0_7"/>
<dbReference type="eggNOG" id="COG1670">
    <property type="taxonomic scope" value="Bacteria"/>
</dbReference>
<organism evidence="5 6">
    <name type="scientific">Desulfomonile tiedjei (strain ATCC 49306 / DSM 6799 / DCB-1)</name>
    <dbReference type="NCBI Taxonomy" id="706587"/>
    <lineage>
        <taxon>Bacteria</taxon>
        <taxon>Pseudomonadati</taxon>
        <taxon>Thermodesulfobacteriota</taxon>
        <taxon>Desulfomonilia</taxon>
        <taxon>Desulfomonilales</taxon>
        <taxon>Desulfomonilaceae</taxon>
        <taxon>Desulfomonile</taxon>
    </lineage>
</organism>
<dbReference type="eggNOG" id="COG0427">
    <property type="taxonomic scope" value="Bacteria"/>
</dbReference>
<dbReference type="InterPro" id="IPR000182">
    <property type="entry name" value="GNAT_dom"/>
</dbReference>
<name>I4CF08_DESTA</name>
<accession>I4CF08</accession>
<dbReference type="PANTHER" id="PTHR21432">
    <property type="entry name" value="ACETYL-COA HYDROLASE-RELATED"/>
    <property type="match status" value="1"/>
</dbReference>
<dbReference type="Pfam" id="PF13336">
    <property type="entry name" value="AcetylCoA_hyd_C"/>
    <property type="match status" value="1"/>
</dbReference>
<dbReference type="Pfam" id="PF00583">
    <property type="entry name" value="Acetyltransf_1"/>
    <property type="match status" value="1"/>
</dbReference>
<dbReference type="InterPro" id="IPR016181">
    <property type="entry name" value="Acyl_CoA_acyltransferase"/>
</dbReference>
<proteinExistence type="inferred from homology"/>
<dbReference type="GO" id="GO:0008775">
    <property type="term" value="F:acetate CoA-transferase activity"/>
    <property type="evidence" value="ECO:0007669"/>
    <property type="project" value="InterPro"/>
</dbReference>
<dbReference type="GO" id="GO:0016747">
    <property type="term" value="F:acyltransferase activity, transferring groups other than amino-acyl groups"/>
    <property type="evidence" value="ECO:0007669"/>
    <property type="project" value="InterPro"/>
</dbReference>
<dbReference type="PROSITE" id="PS51186">
    <property type="entry name" value="GNAT"/>
    <property type="match status" value="1"/>
</dbReference>
<dbReference type="SUPFAM" id="SSF55729">
    <property type="entry name" value="Acyl-CoA N-acyltransferases (Nat)"/>
    <property type="match status" value="1"/>
</dbReference>
<dbReference type="InterPro" id="IPR046433">
    <property type="entry name" value="ActCoA_hydro"/>
</dbReference>
<dbReference type="GO" id="GO:0016787">
    <property type="term" value="F:hydrolase activity"/>
    <property type="evidence" value="ECO:0007669"/>
    <property type="project" value="UniProtKB-KW"/>
</dbReference>
<keyword evidence="5" id="KW-0378">Hydrolase</keyword>
<gene>
    <name evidence="4" type="ordered locus">Desti_4397</name>
    <name evidence="5" type="ordered locus">Desti_5568</name>
</gene>
<dbReference type="GO" id="GO:0006083">
    <property type="term" value="P:acetate metabolic process"/>
    <property type="evidence" value="ECO:0007669"/>
    <property type="project" value="InterPro"/>
</dbReference>
<dbReference type="InterPro" id="IPR026888">
    <property type="entry name" value="AcetylCoA_hyd_C"/>
</dbReference>
<dbReference type="SUPFAM" id="SSF100950">
    <property type="entry name" value="NagB/RpiA/CoA transferase-like"/>
    <property type="match status" value="2"/>
</dbReference>
<dbReference type="CDD" id="cd04301">
    <property type="entry name" value="NAT_SF"/>
    <property type="match status" value="1"/>
</dbReference>
<dbReference type="Gene3D" id="3.40.1080.20">
    <property type="entry name" value="Acetyl-CoA hydrolase/transferase C-terminal domain"/>
    <property type="match status" value="1"/>
</dbReference>
<reference evidence="6" key="2">
    <citation type="submission" date="2012-06" db="EMBL/GenBank/DDBJ databases">
        <title>Complete sequence of chromosome of Desulfomonile tiedjei DSM 6799.</title>
        <authorList>
            <person name="Lucas S."/>
            <person name="Copeland A."/>
            <person name="Lapidus A."/>
            <person name="Glavina del Rio T."/>
            <person name="Dalin E."/>
            <person name="Tice H."/>
            <person name="Bruce D."/>
            <person name="Goodwin L."/>
            <person name="Pitluck S."/>
            <person name="Peters L."/>
            <person name="Ovchinnikova G."/>
            <person name="Zeytun A."/>
            <person name="Lu M."/>
            <person name="Kyrpides N."/>
            <person name="Mavromatis K."/>
            <person name="Ivanova N."/>
            <person name="Brettin T."/>
            <person name="Detter J.C."/>
            <person name="Han C."/>
            <person name="Larimer F."/>
            <person name="Land M."/>
            <person name="Hauser L."/>
            <person name="Markowitz V."/>
            <person name="Cheng J.-F."/>
            <person name="Hugenholtz P."/>
            <person name="Woyke T."/>
            <person name="Wu D."/>
            <person name="Spring S."/>
            <person name="Schroeder M."/>
            <person name="Brambilla E."/>
            <person name="Klenk H.-P."/>
            <person name="Eisen J.A."/>
        </authorList>
    </citation>
    <scope>NUCLEOTIDE SEQUENCE [LARGE SCALE GENOMIC DNA]</scope>
    <source>
        <strain evidence="6">ATCC 49306 / DSM 6799 / DCB-1</strain>
    </source>
</reference>
<dbReference type="RefSeq" id="WP_014812147.1">
    <property type="nucleotide sequence ID" value="NC_018025.1"/>
</dbReference>
<dbReference type="KEGG" id="dti:Desti_4397"/>
<dbReference type="InterPro" id="IPR003702">
    <property type="entry name" value="ActCoA_hydro_N"/>
</dbReference>